<keyword evidence="4" id="KW-1185">Reference proteome</keyword>
<dbReference type="EMBL" id="JAVRHU010000001">
    <property type="protein sequence ID" value="MDT0620815.1"/>
    <property type="molecule type" value="Genomic_DNA"/>
</dbReference>
<dbReference type="Pfam" id="PF01381">
    <property type="entry name" value="HTH_3"/>
    <property type="match status" value="1"/>
</dbReference>
<dbReference type="RefSeq" id="WP_311387077.1">
    <property type="nucleotide sequence ID" value="NZ_JAVRHU010000001.1"/>
</dbReference>
<evidence type="ECO:0000313" key="3">
    <source>
        <dbReference type="EMBL" id="MDT0620815.1"/>
    </source>
</evidence>
<accession>A0ABU3BF96</accession>
<gene>
    <name evidence="3" type="ORF">RM520_04205</name>
</gene>
<comment type="caution">
    <text evidence="3">The sequence shown here is derived from an EMBL/GenBank/DDBJ whole genome shotgun (WGS) entry which is preliminary data.</text>
</comment>
<dbReference type="SMART" id="SM00530">
    <property type="entry name" value="HTH_XRE"/>
    <property type="match status" value="1"/>
</dbReference>
<dbReference type="Proteomes" id="UP001250662">
    <property type="component" value="Unassembled WGS sequence"/>
</dbReference>
<feature type="transmembrane region" description="Helical" evidence="1">
    <location>
        <begin position="216"/>
        <end position="237"/>
    </location>
</feature>
<keyword evidence="1" id="KW-1133">Transmembrane helix</keyword>
<organism evidence="3 4">
    <name type="scientific">Croceitalea vernalis</name>
    <dbReference type="NCBI Taxonomy" id="3075599"/>
    <lineage>
        <taxon>Bacteria</taxon>
        <taxon>Pseudomonadati</taxon>
        <taxon>Bacteroidota</taxon>
        <taxon>Flavobacteriia</taxon>
        <taxon>Flavobacteriales</taxon>
        <taxon>Flavobacteriaceae</taxon>
        <taxon>Croceitalea</taxon>
    </lineage>
</organism>
<feature type="transmembrane region" description="Helical" evidence="1">
    <location>
        <begin position="129"/>
        <end position="151"/>
    </location>
</feature>
<keyword evidence="1" id="KW-0812">Transmembrane</keyword>
<dbReference type="InterPro" id="IPR001387">
    <property type="entry name" value="Cro/C1-type_HTH"/>
</dbReference>
<protein>
    <submittedName>
        <fullName evidence="3">Helix-turn-helix transcriptional regulator</fullName>
    </submittedName>
</protein>
<feature type="transmembrane region" description="Helical" evidence="1">
    <location>
        <begin position="163"/>
        <end position="182"/>
    </location>
</feature>
<name>A0ABU3BF96_9FLAO</name>
<feature type="transmembrane region" description="Helical" evidence="1">
    <location>
        <begin position="243"/>
        <end position="261"/>
    </location>
</feature>
<feature type="transmembrane region" description="Helical" evidence="1">
    <location>
        <begin position="86"/>
        <end position="109"/>
    </location>
</feature>
<feature type="transmembrane region" description="Helical" evidence="1">
    <location>
        <begin position="188"/>
        <end position="209"/>
    </location>
</feature>
<dbReference type="CDD" id="cd00093">
    <property type="entry name" value="HTH_XRE"/>
    <property type="match status" value="1"/>
</dbReference>
<evidence type="ECO:0000256" key="1">
    <source>
        <dbReference type="SAM" id="Phobius"/>
    </source>
</evidence>
<keyword evidence="1" id="KW-0472">Membrane</keyword>
<feature type="domain" description="HTH cro/C1-type" evidence="2">
    <location>
        <begin position="10"/>
        <end position="64"/>
    </location>
</feature>
<evidence type="ECO:0000313" key="4">
    <source>
        <dbReference type="Proteomes" id="UP001250662"/>
    </source>
</evidence>
<reference evidence="3 4" key="1">
    <citation type="submission" date="2023-09" db="EMBL/GenBank/DDBJ databases">
        <authorList>
            <person name="Rey-Velasco X."/>
        </authorList>
    </citation>
    <scope>NUCLEOTIDE SEQUENCE [LARGE SCALE GENOMIC DNA]</scope>
    <source>
        <strain evidence="3 4">P007</strain>
    </source>
</reference>
<dbReference type="InterPro" id="IPR010982">
    <property type="entry name" value="Lambda_DNA-bd_dom_sf"/>
</dbReference>
<proteinExistence type="predicted"/>
<sequence>MQQPQLGLKISELRKQKGLTQEELVDQCNINVRTLQRIENGEVSPRSYTVKTILSALDYDYESLQEQRENNLSQLASIPAPEAKSIFTLLTIGWVAGILFFITAIFEGFTDFGRIDDNLFIFGQWGHVVIKALVIVFNGLVLYGFLIAGNVLKNHLMKISSMLMFLVLLGYYAFDIASVFNTNLNIDIILLAGAIGFGVTGIIFGISLLQSRKQVGGLATALGILEIIMAGCLLLVILAPLAYFLLMPVIILEVLVLYKIASLVKSQF</sequence>
<dbReference type="SUPFAM" id="SSF47413">
    <property type="entry name" value="lambda repressor-like DNA-binding domains"/>
    <property type="match status" value="1"/>
</dbReference>
<dbReference type="Gene3D" id="1.10.260.40">
    <property type="entry name" value="lambda repressor-like DNA-binding domains"/>
    <property type="match status" value="1"/>
</dbReference>
<evidence type="ECO:0000259" key="2">
    <source>
        <dbReference type="PROSITE" id="PS50943"/>
    </source>
</evidence>
<dbReference type="PROSITE" id="PS50943">
    <property type="entry name" value="HTH_CROC1"/>
    <property type="match status" value="1"/>
</dbReference>